<organism evidence="3 4">
    <name type="scientific">Mucilaginibacter paludis DSM 18603</name>
    <dbReference type="NCBI Taxonomy" id="714943"/>
    <lineage>
        <taxon>Bacteria</taxon>
        <taxon>Pseudomonadati</taxon>
        <taxon>Bacteroidota</taxon>
        <taxon>Sphingobacteriia</taxon>
        <taxon>Sphingobacteriales</taxon>
        <taxon>Sphingobacteriaceae</taxon>
        <taxon>Mucilaginibacter</taxon>
    </lineage>
</organism>
<evidence type="ECO:0000259" key="2">
    <source>
        <dbReference type="Pfam" id="PF19780"/>
    </source>
</evidence>
<dbReference type="eggNOG" id="ENOG5032YP4">
    <property type="taxonomic scope" value="Bacteria"/>
</dbReference>
<accession>H1YC82</accession>
<protein>
    <submittedName>
        <fullName evidence="3">Lipoprotein</fullName>
    </submittedName>
</protein>
<sequence length="156" mass="17408">MKIHQIILALLLLSNPVQTYNQTKTKPNLKKLNWLIGSWTRTNAKPGETASETWKKVSPEKFIGLGITMKGADTVFSEKLQLLVKGNALYYAADVAENKEPTLFKLTDMTANGFVCENTAHDFPKKIVYKRSGNTLKAIISGDGKSIDFNFIKNTK</sequence>
<dbReference type="Pfam" id="PF19780">
    <property type="entry name" value="DUF6265"/>
    <property type="match status" value="1"/>
</dbReference>
<dbReference type="RefSeq" id="WP_008510956.1">
    <property type="nucleotide sequence ID" value="NZ_CM001403.1"/>
</dbReference>
<feature type="domain" description="DUF6265" evidence="2">
    <location>
        <begin position="33"/>
        <end position="140"/>
    </location>
</feature>
<feature type="signal peptide" evidence="1">
    <location>
        <begin position="1"/>
        <end position="19"/>
    </location>
</feature>
<reference evidence="3" key="1">
    <citation type="submission" date="2011-09" db="EMBL/GenBank/DDBJ databases">
        <title>The permanent draft genome of Mucilaginibacter paludis DSM 18603.</title>
        <authorList>
            <consortium name="US DOE Joint Genome Institute (JGI-PGF)"/>
            <person name="Lucas S."/>
            <person name="Han J."/>
            <person name="Lapidus A."/>
            <person name="Bruce D."/>
            <person name="Goodwin L."/>
            <person name="Pitluck S."/>
            <person name="Peters L."/>
            <person name="Kyrpides N."/>
            <person name="Mavromatis K."/>
            <person name="Ivanova N."/>
            <person name="Mikhailova N."/>
            <person name="Held B."/>
            <person name="Detter J.C."/>
            <person name="Tapia R."/>
            <person name="Han C."/>
            <person name="Land M."/>
            <person name="Hauser L."/>
            <person name="Markowitz V."/>
            <person name="Cheng J.-F."/>
            <person name="Hugenholtz P."/>
            <person name="Woyke T."/>
            <person name="Wu D."/>
            <person name="Tindall B."/>
            <person name="Brambilla E."/>
            <person name="Klenk H.-P."/>
            <person name="Eisen J.A."/>
        </authorList>
    </citation>
    <scope>NUCLEOTIDE SEQUENCE [LARGE SCALE GENOMIC DNA]</scope>
    <source>
        <strain evidence="3">DSM 18603</strain>
    </source>
</reference>
<keyword evidence="3" id="KW-0449">Lipoprotein</keyword>
<dbReference type="AlphaFoldDB" id="H1YC82"/>
<evidence type="ECO:0000313" key="4">
    <source>
        <dbReference type="Proteomes" id="UP000002774"/>
    </source>
</evidence>
<keyword evidence="1" id="KW-0732">Signal</keyword>
<name>H1YC82_9SPHI</name>
<evidence type="ECO:0000313" key="3">
    <source>
        <dbReference type="EMBL" id="EHQ29645.1"/>
    </source>
</evidence>
<dbReference type="HOGENOM" id="CLU_128778_2_0_10"/>
<proteinExistence type="predicted"/>
<evidence type="ECO:0000256" key="1">
    <source>
        <dbReference type="SAM" id="SignalP"/>
    </source>
</evidence>
<dbReference type="EMBL" id="CM001403">
    <property type="protein sequence ID" value="EHQ29645.1"/>
    <property type="molecule type" value="Genomic_DNA"/>
</dbReference>
<dbReference type="InterPro" id="IPR046232">
    <property type="entry name" value="DUF6265"/>
</dbReference>
<feature type="chain" id="PRO_5003558559" evidence="1">
    <location>
        <begin position="20"/>
        <end position="156"/>
    </location>
</feature>
<gene>
    <name evidence="3" type="ORF">Mucpa_5576</name>
</gene>
<dbReference type="Proteomes" id="UP000002774">
    <property type="component" value="Chromosome"/>
</dbReference>
<keyword evidence="4" id="KW-1185">Reference proteome</keyword>
<dbReference type="STRING" id="714943.Mucpa_5576"/>
<dbReference type="OrthoDB" id="5382295at2"/>